<keyword evidence="13" id="KW-1185">Reference proteome</keyword>
<feature type="binding site" evidence="11">
    <location>
        <position position="295"/>
    </location>
    <ligand>
        <name>Mg(2+)</name>
        <dbReference type="ChEBI" id="CHEBI:18420"/>
    </ligand>
</feature>
<evidence type="ECO:0000256" key="9">
    <source>
        <dbReference type="ARBA" id="ARBA00048540"/>
    </source>
</evidence>
<keyword evidence="6 10" id="KW-0274">FAD</keyword>
<comment type="cofactor">
    <cofactor evidence="11">
        <name>Mg(2+)</name>
        <dbReference type="ChEBI" id="CHEBI:18420"/>
    </cofactor>
    <cofactor evidence="11">
        <name>Mn(2+)</name>
        <dbReference type="ChEBI" id="CHEBI:29035"/>
    </cofactor>
    <text evidence="11">Magnesium. Can also use manganese.</text>
</comment>
<comment type="catalytic activity">
    <reaction evidence="9 10">
        <text>L-threonyl-[protein] + FAD = FMN-L-threonyl-[protein] + AMP + H(+)</text>
        <dbReference type="Rhea" id="RHEA:36847"/>
        <dbReference type="Rhea" id="RHEA-COMP:11060"/>
        <dbReference type="Rhea" id="RHEA-COMP:11061"/>
        <dbReference type="ChEBI" id="CHEBI:15378"/>
        <dbReference type="ChEBI" id="CHEBI:30013"/>
        <dbReference type="ChEBI" id="CHEBI:57692"/>
        <dbReference type="ChEBI" id="CHEBI:74257"/>
        <dbReference type="ChEBI" id="CHEBI:456215"/>
        <dbReference type="EC" id="2.7.1.180"/>
    </reaction>
</comment>
<evidence type="ECO:0000256" key="8">
    <source>
        <dbReference type="ARBA" id="ARBA00031306"/>
    </source>
</evidence>
<dbReference type="Gene3D" id="3.10.520.10">
    <property type="entry name" value="ApbE-like domains"/>
    <property type="match status" value="1"/>
</dbReference>
<dbReference type="PIRSF" id="PIRSF006268">
    <property type="entry name" value="ApbE"/>
    <property type="match status" value="1"/>
</dbReference>
<reference evidence="12" key="1">
    <citation type="submission" date="2007-10" db="EMBL/GenBank/DDBJ databases">
        <authorList>
            <person name="Fulton L."/>
            <person name="Clifton S."/>
            <person name="Fulton B."/>
            <person name="Xu J."/>
            <person name="Minx P."/>
            <person name="Pepin K.H."/>
            <person name="Johnson M."/>
            <person name="Thiruvilangam P."/>
            <person name="Bhonagiri V."/>
            <person name="Nash W.E."/>
            <person name="Mardis E.R."/>
            <person name="Wilson R.K."/>
        </authorList>
    </citation>
    <scope>NUCLEOTIDE SEQUENCE [LARGE SCALE GENOMIC DNA]</scope>
    <source>
        <strain evidence="12">DSM 15702</strain>
    </source>
</reference>
<reference evidence="12" key="2">
    <citation type="submission" date="2014-06" db="EMBL/GenBank/DDBJ databases">
        <title>Draft genome sequence of Eubacterium siraeum (DSM 15702).</title>
        <authorList>
            <person name="Sudarsanam P."/>
            <person name="Ley R."/>
            <person name="Guruge J."/>
            <person name="Turnbaugh P.J."/>
            <person name="Mahowald M."/>
            <person name="Liep D."/>
            <person name="Gordon J."/>
        </authorList>
    </citation>
    <scope>NUCLEOTIDE SEQUENCE</scope>
    <source>
        <strain evidence="12">DSM 15702</strain>
    </source>
</reference>
<dbReference type="SUPFAM" id="SSF143631">
    <property type="entry name" value="ApbE-like"/>
    <property type="match status" value="1"/>
</dbReference>
<comment type="similarity">
    <text evidence="10">Belongs to the ApbE family.</text>
</comment>
<evidence type="ECO:0000256" key="1">
    <source>
        <dbReference type="ARBA" id="ARBA00011955"/>
    </source>
</evidence>
<keyword evidence="4 10" id="KW-0808">Transferase</keyword>
<evidence type="ECO:0000256" key="3">
    <source>
        <dbReference type="ARBA" id="ARBA00022630"/>
    </source>
</evidence>
<dbReference type="InterPro" id="IPR024932">
    <property type="entry name" value="ApbE"/>
</dbReference>
<dbReference type="PANTHER" id="PTHR30040:SF2">
    <property type="entry name" value="FAD:PROTEIN FMN TRANSFERASE"/>
    <property type="match status" value="1"/>
</dbReference>
<dbReference type="EMBL" id="ABCA03000046">
    <property type="protein sequence ID" value="EDS00733.1"/>
    <property type="molecule type" value="Genomic_DNA"/>
</dbReference>
<dbReference type="GO" id="GO:0016740">
    <property type="term" value="F:transferase activity"/>
    <property type="evidence" value="ECO:0007669"/>
    <property type="project" value="UniProtKB-UniRule"/>
</dbReference>
<dbReference type="GO" id="GO:0046872">
    <property type="term" value="F:metal ion binding"/>
    <property type="evidence" value="ECO:0007669"/>
    <property type="project" value="UniProtKB-UniRule"/>
</dbReference>
<evidence type="ECO:0000313" key="12">
    <source>
        <dbReference type="EMBL" id="EDS00733.1"/>
    </source>
</evidence>
<evidence type="ECO:0000256" key="2">
    <source>
        <dbReference type="ARBA" id="ARBA00016337"/>
    </source>
</evidence>
<keyword evidence="7 10" id="KW-0460">Magnesium</keyword>
<gene>
    <name evidence="12" type="ORF">EUBSIR_01428</name>
</gene>
<feature type="binding site" evidence="11">
    <location>
        <position position="184"/>
    </location>
    <ligand>
        <name>Mg(2+)</name>
        <dbReference type="ChEBI" id="CHEBI:18420"/>
    </ligand>
</feature>
<dbReference type="Proteomes" id="UP000005326">
    <property type="component" value="Unassembled WGS sequence"/>
</dbReference>
<feature type="binding site" evidence="11">
    <location>
        <position position="299"/>
    </location>
    <ligand>
        <name>Mg(2+)</name>
        <dbReference type="ChEBI" id="CHEBI:18420"/>
    </ligand>
</feature>
<name>B0MNM1_9FIRM</name>
<comment type="caution">
    <text evidence="12">The sequence shown here is derived from an EMBL/GenBank/DDBJ whole genome shotgun (WGS) entry which is preliminary data.</text>
</comment>
<accession>B0MNM1</accession>
<keyword evidence="3 10" id="KW-0285">Flavoprotein</keyword>
<dbReference type="Pfam" id="PF02424">
    <property type="entry name" value="ApbE"/>
    <property type="match status" value="1"/>
</dbReference>
<evidence type="ECO:0000256" key="5">
    <source>
        <dbReference type="ARBA" id="ARBA00022723"/>
    </source>
</evidence>
<evidence type="ECO:0000256" key="7">
    <source>
        <dbReference type="ARBA" id="ARBA00022842"/>
    </source>
</evidence>
<evidence type="ECO:0000313" key="13">
    <source>
        <dbReference type="Proteomes" id="UP000005326"/>
    </source>
</evidence>
<dbReference type="PANTHER" id="PTHR30040">
    <property type="entry name" value="THIAMINE BIOSYNTHESIS LIPOPROTEIN APBE"/>
    <property type="match status" value="1"/>
</dbReference>
<dbReference type="AlphaFoldDB" id="B0MNM1"/>
<protein>
    <recommendedName>
        <fullName evidence="2 10">FAD:protein FMN transferase</fullName>
        <ecNumber evidence="1 10">2.7.1.180</ecNumber>
    </recommendedName>
    <alternativeName>
        <fullName evidence="8 10">Flavin transferase</fullName>
    </alternativeName>
</protein>
<keyword evidence="5 10" id="KW-0479">Metal-binding</keyword>
<sequence length="343" mass="36781">MYKTNGEGMKKTSLIPTLLFAVSLPACLGGCGKAEPYRHDSFTFDTFVSFSIYETGDGISAEEVCAGAVGMLNELDNTLSRTKADSEISKINKNAGSGKVTVDTSTYNLLKSCTELSRLTDGAFDITLGNISDMWGFGKENPPMPDSDELKKLAGKHSYRNIEFDDENTSVCFTDGGFSLDLGAAAKGYAMDMLDSYLRKSGVTSAVVDFGGSILTIGKDNGNSRRISITADETNTPVGTLTVDEGYIATSNGANRYVEHNGKKYIHIIDPSTAYPTDNGIKSCTVYSASGLISDALSTAFFVMGEEKTAEFYEKYNIAEYIITRNDGTVSVSDGISADFKAS</sequence>
<proteinExistence type="inferred from homology"/>
<evidence type="ECO:0000256" key="4">
    <source>
        <dbReference type="ARBA" id="ARBA00022679"/>
    </source>
</evidence>
<evidence type="ECO:0000256" key="10">
    <source>
        <dbReference type="PIRNR" id="PIRNR006268"/>
    </source>
</evidence>
<dbReference type="InterPro" id="IPR003374">
    <property type="entry name" value="ApbE-like_sf"/>
</dbReference>
<evidence type="ECO:0000256" key="6">
    <source>
        <dbReference type="ARBA" id="ARBA00022827"/>
    </source>
</evidence>
<organism evidence="12 13">
    <name type="scientific">[Eubacterium] siraeum DSM 15702</name>
    <dbReference type="NCBI Taxonomy" id="428128"/>
    <lineage>
        <taxon>Bacteria</taxon>
        <taxon>Bacillati</taxon>
        <taxon>Bacillota</taxon>
        <taxon>Clostridia</taxon>
        <taxon>Eubacteriales</taxon>
        <taxon>Oscillospiraceae</taxon>
        <taxon>Oscillospiraceae incertae sedis</taxon>
    </lineage>
</organism>
<evidence type="ECO:0000256" key="11">
    <source>
        <dbReference type="PIRSR" id="PIRSR006268-2"/>
    </source>
</evidence>
<dbReference type="EC" id="2.7.1.180" evidence="1 10"/>